<dbReference type="InterPro" id="IPR003378">
    <property type="entry name" value="Fringe-like_glycosylTrfase"/>
</dbReference>
<dbReference type="Pfam" id="PF02434">
    <property type="entry name" value="Fringe"/>
    <property type="match status" value="1"/>
</dbReference>
<evidence type="ECO:0000256" key="10">
    <source>
        <dbReference type="ARBA" id="ARBA00022989"/>
    </source>
</evidence>
<evidence type="ECO:0000256" key="9">
    <source>
        <dbReference type="ARBA" id="ARBA00022968"/>
    </source>
</evidence>
<keyword evidence="15" id="KW-1185">Reference proteome</keyword>
<dbReference type="EC" id="2.4.1.122" evidence="4"/>
<keyword evidence="11 12" id="KW-0472">Membrane</keyword>
<evidence type="ECO:0000256" key="7">
    <source>
        <dbReference type="ARBA" id="ARBA00022692"/>
    </source>
</evidence>
<evidence type="ECO:0000256" key="5">
    <source>
        <dbReference type="ARBA" id="ARBA00022676"/>
    </source>
</evidence>
<dbReference type="EMBL" id="JAVFWL010000003">
    <property type="protein sequence ID" value="KAK6745995.1"/>
    <property type="molecule type" value="Genomic_DNA"/>
</dbReference>
<evidence type="ECO:0000256" key="2">
    <source>
        <dbReference type="ARBA" id="ARBA00004922"/>
    </source>
</evidence>
<sequence length="308" mass="35358">MAKKRLHFDILACTILLVFGFFCGQLLGRWSGYEQMRPVKQYQIEQPTVGRHFLEVKVFCWITTHPASHKTKAYAVANTWGQLCNRIVFVSNGTDEKLPIILVNISESRGQLWSKTRKAFKWIYKNVLNDYDWFLKADDDTYVHMDNLRALLLDYSPNDPLVIGHLFQPNIGHGVYHSGGAGYVLSRDAVKRLVGRGFAKFPICNKKNAHEDVFLGTCLNKLNVTFVDGADKNGAYRFHAVALYDFLDNHVPKWLRNKSKTKLKMRFFFLLLSSFYFNALCKRKLSVSNRLPCTSSETIWSIGLVICS</sequence>
<dbReference type="InterPro" id="IPR029044">
    <property type="entry name" value="Nucleotide-diphossugar_trans"/>
</dbReference>
<evidence type="ECO:0000256" key="6">
    <source>
        <dbReference type="ARBA" id="ARBA00022679"/>
    </source>
</evidence>
<keyword evidence="9" id="KW-0735">Signal-anchor</keyword>
<dbReference type="PANTHER" id="PTHR23033:SF14">
    <property type="entry name" value="GLYCOPROTEIN-N-ACETYLGALACTOSAMINE 3-BETA-GALACTOSYLTRANSFERASE 1-RELATED"/>
    <property type="match status" value="1"/>
</dbReference>
<name>A0ABR1D818_NECAM</name>
<proteinExistence type="inferred from homology"/>
<keyword evidence="7 12" id="KW-0812">Transmembrane</keyword>
<dbReference type="SUPFAM" id="SSF53448">
    <property type="entry name" value="Nucleotide-diphospho-sugar transferases"/>
    <property type="match status" value="1"/>
</dbReference>
<protein>
    <recommendedName>
        <fullName evidence="4">N-acetylgalactosaminide beta-1,3-galactosyltransferase</fullName>
        <ecNumber evidence="4">2.4.1.122</ecNumber>
    </recommendedName>
</protein>
<keyword evidence="5" id="KW-0328">Glycosyltransferase</keyword>
<dbReference type="Proteomes" id="UP001303046">
    <property type="component" value="Unassembled WGS sequence"/>
</dbReference>
<evidence type="ECO:0000256" key="12">
    <source>
        <dbReference type="SAM" id="Phobius"/>
    </source>
</evidence>
<reference evidence="14 15" key="1">
    <citation type="submission" date="2023-08" db="EMBL/GenBank/DDBJ databases">
        <title>A Necator americanus chromosomal reference genome.</title>
        <authorList>
            <person name="Ilik V."/>
            <person name="Petrzelkova K.J."/>
            <person name="Pardy F."/>
            <person name="Fuh T."/>
            <person name="Niatou-Singa F.S."/>
            <person name="Gouil Q."/>
            <person name="Baker L."/>
            <person name="Ritchie M.E."/>
            <person name="Jex A.R."/>
            <person name="Gazzola D."/>
            <person name="Li H."/>
            <person name="Toshio Fujiwara R."/>
            <person name="Zhan B."/>
            <person name="Aroian R.V."/>
            <person name="Pafco B."/>
            <person name="Schwarz E.M."/>
        </authorList>
    </citation>
    <scope>NUCLEOTIDE SEQUENCE [LARGE SCALE GENOMIC DNA]</scope>
    <source>
        <strain evidence="14 15">Aroian</strain>
        <tissue evidence="14">Whole animal</tissue>
    </source>
</reference>
<keyword evidence="10 12" id="KW-1133">Transmembrane helix</keyword>
<dbReference type="PANTHER" id="PTHR23033">
    <property type="entry name" value="BETA1,3-GALACTOSYLTRANSFERASE"/>
    <property type="match status" value="1"/>
</dbReference>
<evidence type="ECO:0000256" key="3">
    <source>
        <dbReference type="ARBA" id="ARBA00006462"/>
    </source>
</evidence>
<accession>A0ABR1D818</accession>
<evidence type="ECO:0000256" key="8">
    <source>
        <dbReference type="ARBA" id="ARBA00022741"/>
    </source>
</evidence>
<evidence type="ECO:0000313" key="14">
    <source>
        <dbReference type="EMBL" id="KAK6745995.1"/>
    </source>
</evidence>
<evidence type="ECO:0000256" key="4">
    <source>
        <dbReference type="ARBA" id="ARBA00012557"/>
    </source>
</evidence>
<evidence type="ECO:0000313" key="15">
    <source>
        <dbReference type="Proteomes" id="UP001303046"/>
    </source>
</evidence>
<evidence type="ECO:0000256" key="1">
    <source>
        <dbReference type="ARBA" id="ARBA00004606"/>
    </source>
</evidence>
<organism evidence="14 15">
    <name type="scientific">Necator americanus</name>
    <name type="common">Human hookworm</name>
    <dbReference type="NCBI Taxonomy" id="51031"/>
    <lineage>
        <taxon>Eukaryota</taxon>
        <taxon>Metazoa</taxon>
        <taxon>Ecdysozoa</taxon>
        <taxon>Nematoda</taxon>
        <taxon>Chromadorea</taxon>
        <taxon>Rhabditida</taxon>
        <taxon>Rhabditina</taxon>
        <taxon>Rhabditomorpha</taxon>
        <taxon>Strongyloidea</taxon>
        <taxon>Ancylostomatidae</taxon>
        <taxon>Bunostominae</taxon>
        <taxon>Necator</taxon>
    </lineage>
</organism>
<keyword evidence="8" id="KW-0547">Nucleotide-binding</keyword>
<keyword evidence="6" id="KW-0808">Transferase</keyword>
<comment type="pathway">
    <text evidence="2">Protein modification; protein glycosylation.</text>
</comment>
<feature type="transmembrane region" description="Helical" evidence="12">
    <location>
        <begin position="6"/>
        <end position="27"/>
    </location>
</feature>
<dbReference type="InterPro" id="IPR026050">
    <property type="entry name" value="C1GALT1/C1GALT1_chp1"/>
</dbReference>
<feature type="domain" description="Fringe-like glycosyltransferase" evidence="13">
    <location>
        <begin position="58"/>
        <end position="226"/>
    </location>
</feature>
<gene>
    <name evidence="14" type="primary">Necator_chrIII.g12998</name>
    <name evidence="14" type="ORF">RB195_012231</name>
</gene>
<dbReference type="Gene3D" id="3.90.550.50">
    <property type="match status" value="1"/>
</dbReference>
<evidence type="ECO:0000259" key="13">
    <source>
        <dbReference type="Pfam" id="PF02434"/>
    </source>
</evidence>
<comment type="subcellular location">
    <subcellularLocation>
        <location evidence="1">Membrane</location>
        <topology evidence="1">Single-pass type II membrane protein</topology>
    </subcellularLocation>
</comment>
<comment type="similarity">
    <text evidence="3">Belongs to the glycosyltransferase 31 family. Beta3-Gal-T subfamily.</text>
</comment>
<evidence type="ECO:0000256" key="11">
    <source>
        <dbReference type="ARBA" id="ARBA00023136"/>
    </source>
</evidence>
<comment type="caution">
    <text evidence="14">The sequence shown here is derived from an EMBL/GenBank/DDBJ whole genome shotgun (WGS) entry which is preliminary data.</text>
</comment>